<dbReference type="InterPro" id="IPR000305">
    <property type="entry name" value="GIY-YIG_endonuc"/>
</dbReference>
<sequence length="88" mass="10322">MVKKYPNTPKSRKKIPSRPGAYNLKNKKGKTVYTGETKNLRRRVAEHNRDKSKKFSHVTITPTRSKTKAKQVEKKRLKSYKPPENKKK</sequence>
<feature type="domain" description="GIY-YIG" evidence="2">
    <location>
        <begin position="17"/>
        <end position="88"/>
    </location>
</feature>
<accession>A0A0F9K427</accession>
<dbReference type="PROSITE" id="PS50164">
    <property type="entry name" value="GIY_YIG"/>
    <property type="match status" value="1"/>
</dbReference>
<dbReference type="AlphaFoldDB" id="A0A0F9K427"/>
<organism evidence="3">
    <name type="scientific">marine sediment metagenome</name>
    <dbReference type="NCBI Taxonomy" id="412755"/>
    <lineage>
        <taxon>unclassified sequences</taxon>
        <taxon>metagenomes</taxon>
        <taxon>ecological metagenomes</taxon>
    </lineage>
</organism>
<feature type="region of interest" description="Disordered" evidence="1">
    <location>
        <begin position="1"/>
        <end position="88"/>
    </location>
</feature>
<evidence type="ECO:0000259" key="2">
    <source>
        <dbReference type="PROSITE" id="PS50164"/>
    </source>
</evidence>
<dbReference type="Pfam" id="PF01541">
    <property type="entry name" value="GIY-YIG"/>
    <property type="match status" value="1"/>
</dbReference>
<proteinExistence type="predicted"/>
<feature type="compositionally biased region" description="Basic residues" evidence="1">
    <location>
        <begin position="65"/>
        <end position="79"/>
    </location>
</feature>
<comment type="caution">
    <text evidence="3">The sequence shown here is derived from an EMBL/GenBank/DDBJ whole genome shotgun (WGS) entry which is preliminary data.</text>
</comment>
<evidence type="ECO:0000256" key="1">
    <source>
        <dbReference type="SAM" id="MobiDB-lite"/>
    </source>
</evidence>
<protein>
    <recommendedName>
        <fullName evidence="2">GIY-YIG domain-containing protein</fullName>
    </recommendedName>
</protein>
<dbReference type="SUPFAM" id="SSF82771">
    <property type="entry name" value="GIY-YIG endonuclease"/>
    <property type="match status" value="1"/>
</dbReference>
<dbReference type="Gene3D" id="3.40.1440.10">
    <property type="entry name" value="GIY-YIG endonuclease"/>
    <property type="match status" value="1"/>
</dbReference>
<gene>
    <name evidence="3" type="ORF">LCGC14_1376290</name>
</gene>
<dbReference type="InterPro" id="IPR035901">
    <property type="entry name" value="GIY-YIG_endonuc_sf"/>
</dbReference>
<name>A0A0F9K427_9ZZZZ</name>
<reference evidence="3" key="1">
    <citation type="journal article" date="2015" name="Nature">
        <title>Complex archaea that bridge the gap between prokaryotes and eukaryotes.</title>
        <authorList>
            <person name="Spang A."/>
            <person name="Saw J.H."/>
            <person name="Jorgensen S.L."/>
            <person name="Zaremba-Niedzwiedzka K."/>
            <person name="Martijn J."/>
            <person name="Lind A.E."/>
            <person name="van Eijk R."/>
            <person name="Schleper C."/>
            <person name="Guy L."/>
            <person name="Ettema T.J."/>
        </authorList>
    </citation>
    <scope>NUCLEOTIDE SEQUENCE</scope>
</reference>
<evidence type="ECO:0000313" key="3">
    <source>
        <dbReference type="EMBL" id="KKM76824.1"/>
    </source>
</evidence>
<dbReference type="EMBL" id="LAZR01008740">
    <property type="protein sequence ID" value="KKM76824.1"/>
    <property type="molecule type" value="Genomic_DNA"/>
</dbReference>